<dbReference type="RefSeq" id="WP_311339395.1">
    <property type="nucleotide sequence ID" value="NZ_JAVRHS010000001.1"/>
</dbReference>
<dbReference type="PANTHER" id="PTHR32182">
    <property type="entry name" value="DNA REPLICATION AND REPAIR PROTEIN RECF"/>
    <property type="match status" value="1"/>
</dbReference>
<evidence type="ECO:0000256" key="3">
    <source>
        <dbReference type="ARBA" id="ARBA00022741"/>
    </source>
</evidence>
<dbReference type="Pfam" id="PF02463">
    <property type="entry name" value="SMC_N"/>
    <property type="match status" value="1"/>
</dbReference>
<dbReference type="InterPro" id="IPR042174">
    <property type="entry name" value="RecF_2"/>
</dbReference>
<evidence type="ECO:0000313" key="8">
    <source>
        <dbReference type="EMBL" id="MDT0574836.1"/>
    </source>
</evidence>
<sequence length="381" mass="41089">MVLDRIQLANFRNHAASRLDGTGRFNLLVGENGAGKTNVLEALSLFAPGRGMRRAELAELSRQDPLGDLVHQGFAIGADLASGQTPVRLGTMIDAQRPGRRIVRASGAPLPASRLAEWVSVSWLTPAMDRLFAEGPGARRRFTDRLVLALRPEHASNATRYDRAMRERNRLLTAEHRPDPVWLEAIEREMAIAGCALMEGRQDTMALLNAALSQLPDAPFARPDLAIRTSGRADCGNYDRENGRAGSAAAAEALAKVFADSRARDRAAGRTLAGPHRDDLYVTMSASGRAAAECSTGEQKAMLIAIILAHAQLAAGARPLVLLLDEIAAHIDPARREALFDRLHGTGAQIWMTGTEPEPFAAILPAASVWQVKAGSVERVR</sequence>
<proteinExistence type="inferred from homology"/>
<evidence type="ECO:0000313" key="9">
    <source>
        <dbReference type="Proteomes" id="UP001259803"/>
    </source>
</evidence>
<evidence type="ECO:0000256" key="6">
    <source>
        <dbReference type="HAMAP-Rule" id="MF_00365"/>
    </source>
</evidence>
<dbReference type="Gene3D" id="1.20.1050.90">
    <property type="entry name" value="RecF/RecN/SMC, N-terminal domain"/>
    <property type="match status" value="1"/>
</dbReference>
<feature type="binding site" evidence="6">
    <location>
        <begin position="30"/>
        <end position="37"/>
    </location>
    <ligand>
        <name>ATP</name>
        <dbReference type="ChEBI" id="CHEBI:30616"/>
    </ligand>
</feature>
<accession>A0ABU2ZF49</accession>
<comment type="caution">
    <text evidence="8">The sequence shown here is derived from an EMBL/GenBank/DDBJ whole genome shotgun (WGS) entry which is preliminary data.</text>
</comment>
<dbReference type="NCBIfam" id="TIGR00611">
    <property type="entry name" value="recf"/>
    <property type="match status" value="1"/>
</dbReference>
<evidence type="ECO:0000256" key="5">
    <source>
        <dbReference type="ARBA" id="ARBA00023125"/>
    </source>
</evidence>
<gene>
    <name evidence="6 8" type="primary">recF</name>
    <name evidence="8" type="ORF">RM533_01410</name>
</gene>
<feature type="domain" description="AAA+ ATPase" evidence="7">
    <location>
        <begin position="22"/>
        <end position="376"/>
    </location>
</feature>
<dbReference type="PANTHER" id="PTHR32182:SF0">
    <property type="entry name" value="DNA REPLICATION AND REPAIR PROTEIN RECF"/>
    <property type="match status" value="1"/>
</dbReference>
<evidence type="ECO:0000259" key="7">
    <source>
        <dbReference type="SMART" id="SM00382"/>
    </source>
</evidence>
<dbReference type="InterPro" id="IPR003395">
    <property type="entry name" value="RecF/RecN/SMC_N"/>
</dbReference>
<keyword evidence="5 6" id="KW-0238">DNA-binding</keyword>
<dbReference type="InterPro" id="IPR027417">
    <property type="entry name" value="P-loop_NTPase"/>
</dbReference>
<dbReference type="InterPro" id="IPR001238">
    <property type="entry name" value="DNA-binding_RecF"/>
</dbReference>
<dbReference type="InterPro" id="IPR003593">
    <property type="entry name" value="AAA+_ATPase"/>
</dbReference>
<keyword evidence="3 6" id="KW-0547">Nucleotide-binding</keyword>
<comment type="function">
    <text evidence="6">The RecF protein is involved in DNA metabolism; it is required for DNA replication and normal SOS inducibility. RecF binds preferentially to single-stranded, linear DNA. It also seems to bind ATP.</text>
</comment>
<reference evidence="8 9" key="1">
    <citation type="submission" date="2023-09" db="EMBL/GenBank/DDBJ databases">
        <authorList>
            <person name="Rey-Velasco X."/>
        </authorList>
    </citation>
    <scope>NUCLEOTIDE SEQUENCE [LARGE SCALE GENOMIC DNA]</scope>
    <source>
        <strain evidence="8 9">F390</strain>
    </source>
</reference>
<protein>
    <recommendedName>
        <fullName evidence="6">DNA replication and repair protein RecF</fullName>
    </recommendedName>
</protein>
<evidence type="ECO:0000256" key="2">
    <source>
        <dbReference type="ARBA" id="ARBA00022705"/>
    </source>
</evidence>
<evidence type="ECO:0000256" key="1">
    <source>
        <dbReference type="ARBA" id="ARBA00022490"/>
    </source>
</evidence>
<evidence type="ECO:0000256" key="4">
    <source>
        <dbReference type="ARBA" id="ARBA00022840"/>
    </source>
</evidence>
<keyword evidence="9" id="KW-1185">Reference proteome</keyword>
<dbReference type="SMART" id="SM00382">
    <property type="entry name" value="AAA"/>
    <property type="match status" value="1"/>
</dbReference>
<dbReference type="HAMAP" id="MF_00365">
    <property type="entry name" value="RecF"/>
    <property type="match status" value="1"/>
</dbReference>
<dbReference type="Gene3D" id="3.40.50.300">
    <property type="entry name" value="P-loop containing nucleotide triphosphate hydrolases"/>
    <property type="match status" value="1"/>
</dbReference>
<organism evidence="8 9">
    <name type="scientific">Croceicoccus esteveae</name>
    <dbReference type="NCBI Taxonomy" id="3075597"/>
    <lineage>
        <taxon>Bacteria</taxon>
        <taxon>Pseudomonadati</taxon>
        <taxon>Pseudomonadota</taxon>
        <taxon>Alphaproteobacteria</taxon>
        <taxon>Sphingomonadales</taxon>
        <taxon>Erythrobacteraceae</taxon>
        <taxon>Croceicoccus</taxon>
    </lineage>
</organism>
<dbReference type="EMBL" id="JAVRHS010000001">
    <property type="protein sequence ID" value="MDT0574836.1"/>
    <property type="molecule type" value="Genomic_DNA"/>
</dbReference>
<keyword evidence="1 6" id="KW-0963">Cytoplasm</keyword>
<keyword evidence="6" id="KW-0234">DNA repair</keyword>
<keyword evidence="2 6" id="KW-0235">DNA replication</keyword>
<dbReference type="Proteomes" id="UP001259803">
    <property type="component" value="Unassembled WGS sequence"/>
</dbReference>
<comment type="subcellular location">
    <subcellularLocation>
        <location evidence="6">Cytoplasm</location>
    </subcellularLocation>
</comment>
<comment type="similarity">
    <text evidence="6">Belongs to the RecF family.</text>
</comment>
<keyword evidence="6" id="KW-0227">DNA damage</keyword>
<keyword evidence="4 6" id="KW-0067">ATP-binding</keyword>
<dbReference type="SUPFAM" id="SSF52540">
    <property type="entry name" value="P-loop containing nucleoside triphosphate hydrolases"/>
    <property type="match status" value="1"/>
</dbReference>
<name>A0ABU2ZF49_9SPHN</name>
<keyword evidence="6" id="KW-0742">SOS response</keyword>